<keyword evidence="2" id="KW-1185">Reference proteome</keyword>
<protein>
    <submittedName>
        <fullName evidence="1">Uncharacterized protein</fullName>
    </submittedName>
</protein>
<evidence type="ECO:0000313" key="1">
    <source>
        <dbReference type="EMBL" id="CAD8166236.1"/>
    </source>
</evidence>
<dbReference type="EMBL" id="CAJJDO010000044">
    <property type="protein sequence ID" value="CAD8166236.1"/>
    <property type="molecule type" value="Genomic_DNA"/>
</dbReference>
<name>A0A8S1UUV8_9CILI</name>
<dbReference type="Proteomes" id="UP000689195">
    <property type="component" value="Unassembled WGS sequence"/>
</dbReference>
<comment type="caution">
    <text evidence="1">The sequence shown here is derived from an EMBL/GenBank/DDBJ whole genome shotgun (WGS) entry which is preliminary data.</text>
</comment>
<proteinExistence type="predicted"/>
<sequence>MIFLKKQHLLQQLACFNQYYFRKKIQAQSNFFQIDQPINITIVVHLNVKLLTQHPVQDFYTQLIVILQKLEQKIICQELNQFCRKWFFAFFNPKSMLHKDHAIYYFVCIMHQSKLRLMYDLFIRLLFKWMENLYQFFTNNPQLFKEWELINEVIQWITLTDDIIIQIFVRPIQINQFRVVVLVHVQNVQGFKLMISINLMLVIIKIRI</sequence>
<evidence type="ECO:0000313" key="2">
    <source>
        <dbReference type="Proteomes" id="UP000689195"/>
    </source>
</evidence>
<dbReference type="AlphaFoldDB" id="A0A8S1UUV8"/>
<reference evidence="1" key="1">
    <citation type="submission" date="2021-01" db="EMBL/GenBank/DDBJ databases">
        <authorList>
            <consortium name="Genoscope - CEA"/>
            <person name="William W."/>
        </authorList>
    </citation>
    <scope>NUCLEOTIDE SEQUENCE</scope>
</reference>
<gene>
    <name evidence="1" type="ORF">PPENT_87.1.T0440037</name>
</gene>
<organism evidence="1 2">
    <name type="scientific">Paramecium pentaurelia</name>
    <dbReference type="NCBI Taxonomy" id="43138"/>
    <lineage>
        <taxon>Eukaryota</taxon>
        <taxon>Sar</taxon>
        <taxon>Alveolata</taxon>
        <taxon>Ciliophora</taxon>
        <taxon>Intramacronucleata</taxon>
        <taxon>Oligohymenophorea</taxon>
        <taxon>Peniculida</taxon>
        <taxon>Parameciidae</taxon>
        <taxon>Paramecium</taxon>
    </lineage>
</organism>
<accession>A0A8S1UUV8</accession>